<dbReference type="PATRIC" id="fig|59561.3.peg.1206"/>
<dbReference type="Proteomes" id="UP000054404">
    <property type="component" value="Unassembled WGS sequence"/>
</dbReference>
<keyword evidence="2" id="KW-1185">Reference proteome</keyword>
<proteinExistence type="predicted"/>
<dbReference type="RefSeq" id="WP_062613761.1">
    <property type="nucleotide sequence ID" value="NZ_LNIZ01000005.1"/>
</dbReference>
<dbReference type="EMBL" id="LNIZ01000005">
    <property type="protein sequence ID" value="KTF03884.1"/>
    <property type="molecule type" value="Genomic_DNA"/>
</dbReference>
<reference evidence="1 2" key="1">
    <citation type="submission" date="2015-11" db="EMBL/GenBank/DDBJ databases">
        <title>Draft Genome Sequence of the Type Strain Trueperella bernardiae LCDC 89-0504T, Isolated from Blood Culture.</title>
        <authorList>
            <person name="Bernier A.-M."/>
            <person name="Bernard K."/>
        </authorList>
    </citation>
    <scope>NUCLEOTIDE SEQUENCE [LARGE SCALE GENOMIC DNA]</scope>
    <source>
        <strain evidence="1 2">LCDC 89-0504</strain>
    </source>
</reference>
<accession>A0A0W1KK14</accession>
<organism evidence="1 2">
    <name type="scientific">Trueperella bernardiae</name>
    <dbReference type="NCBI Taxonomy" id="59561"/>
    <lineage>
        <taxon>Bacteria</taxon>
        <taxon>Bacillati</taxon>
        <taxon>Actinomycetota</taxon>
        <taxon>Actinomycetes</taxon>
        <taxon>Actinomycetales</taxon>
        <taxon>Actinomycetaceae</taxon>
        <taxon>Trueperella</taxon>
    </lineage>
</organism>
<name>A0A0W1KK14_9ACTO</name>
<comment type="caution">
    <text evidence="1">The sequence shown here is derived from an EMBL/GenBank/DDBJ whole genome shotgun (WGS) entry which is preliminary data.</text>
</comment>
<evidence type="ECO:0000313" key="2">
    <source>
        <dbReference type="Proteomes" id="UP000054404"/>
    </source>
</evidence>
<gene>
    <name evidence="1" type="ORF">AQZ59_01213</name>
</gene>
<protein>
    <submittedName>
        <fullName evidence="1">Uncharacterized protein</fullName>
    </submittedName>
</protein>
<dbReference type="OrthoDB" id="3264992at2"/>
<dbReference type="AlphaFoldDB" id="A0A0W1KK14"/>
<dbReference type="InterPro" id="IPR021484">
    <property type="entry name" value="DUF3137"/>
</dbReference>
<dbReference type="Pfam" id="PF11335">
    <property type="entry name" value="DUF3137"/>
    <property type="match status" value="1"/>
</dbReference>
<sequence>MASRTESRQSVPGPSGHIRIIPTGKGLFGREKQVGCEAARKGEKKTETEDIRVNETFNVYCTDELSARTLLNLYVLRALVGYEEQCPVTVTLWTGLPRWGGGRRFFVCPLLPRPRSRWP</sequence>
<dbReference type="STRING" id="59561.AQZ59_01213"/>
<evidence type="ECO:0000313" key="1">
    <source>
        <dbReference type="EMBL" id="KTF03884.1"/>
    </source>
</evidence>